<dbReference type="Gene3D" id="1.50.10.10">
    <property type="match status" value="1"/>
</dbReference>
<dbReference type="PRINTS" id="PR00744">
    <property type="entry name" value="GLHYDRLASE37"/>
</dbReference>
<dbReference type="PANTHER" id="PTHR23403">
    <property type="entry name" value="TREHALASE"/>
    <property type="match status" value="1"/>
</dbReference>
<reference evidence="4" key="1">
    <citation type="submission" date="2019-10" db="EMBL/GenBank/DDBJ databases">
        <authorList>
            <person name="Zhang R."/>
            <person name="Pan Y."/>
            <person name="Wang J."/>
            <person name="Ma R."/>
            <person name="Yu S."/>
        </authorList>
    </citation>
    <scope>NUCLEOTIDE SEQUENCE</scope>
    <source>
        <strain evidence="4">LA-IB0</strain>
        <tissue evidence="4">Leaf</tissue>
    </source>
</reference>
<gene>
    <name evidence="4" type="ORF">BUALT_Bualt10G0008000</name>
</gene>
<dbReference type="GO" id="GO:0005993">
    <property type="term" value="P:trehalose catabolic process"/>
    <property type="evidence" value="ECO:0007669"/>
    <property type="project" value="TreeGrafter"/>
</dbReference>
<evidence type="ECO:0000256" key="3">
    <source>
        <dbReference type="SAM" id="SignalP"/>
    </source>
</evidence>
<keyword evidence="5" id="KW-1185">Reference proteome</keyword>
<dbReference type="PANTHER" id="PTHR23403:SF1">
    <property type="entry name" value="TREHALASE"/>
    <property type="match status" value="1"/>
</dbReference>
<dbReference type="GO" id="GO:0004555">
    <property type="term" value="F:alpha,alpha-trehalase activity"/>
    <property type="evidence" value="ECO:0007669"/>
    <property type="project" value="UniProtKB-EC"/>
</dbReference>
<protein>
    <recommendedName>
        <fullName evidence="2">Trehalase</fullName>
        <ecNumber evidence="2">3.2.1.28</ecNumber>
    </recommendedName>
    <alternativeName>
        <fullName evidence="2">Alpha-trehalose glucohydrolase</fullName>
    </alternativeName>
</protein>
<feature type="signal peptide" evidence="3">
    <location>
        <begin position="1"/>
        <end position="22"/>
    </location>
</feature>
<dbReference type="SUPFAM" id="SSF48208">
    <property type="entry name" value="Six-hairpin glycosidases"/>
    <property type="match status" value="1"/>
</dbReference>
<comment type="catalytic activity">
    <reaction evidence="2">
        <text>alpha,alpha-trehalose + H2O = alpha-D-glucose + beta-D-glucose</text>
        <dbReference type="Rhea" id="RHEA:32675"/>
        <dbReference type="ChEBI" id="CHEBI:15377"/>
        <dbReference type="ChEBI" id="CHEBI:15903"/>
        <dbReference type="ChEBI" id="CHEBI:16551"/>
        <dbReference type="ChEBI" id="CHEBI:17925"/>
        <dbReference type="EC" id="3.2.1.28"/>
    </reaction>
</comment>
<dbReference type="Proteomes" id="UP000826271">
    <property type="component" value="Unassembled WGS sequence"/>
</dbReference>
<dbReference type="Pfam" id="PF01204">
    <property type="entry name" value="Trehalase"/>
    <property type="match status" value="2"/>
</dbReference>
<sequence length="625" mass="70910">MGRNRLLFNLITSLLLISFTSLNPIIMMSNATVTADAKDRGPLIPTTPLVTFLERVQQTALKTYGQKGFDPKLYVDLSLKQNLSITAQAFDNLRRNGTGSVPVNEFNDFLEKYFGGAEEDLVYVHPVDFTAAPENFLPDVKSPAVRDWALEVHKLWKNLSRKVSDRVFEEPDFYTLIPLKNPVMIPGSRFREVYYWDSYWVLRGLLASKMYETAKGIVYNLISLIDEFGHVLNGARAYYTNRSQPPLLSSMVIDIYNRIGDKDLVVKSLPALLKEHNFWNSGMHKVIIEGADGLSHTLSRYYAMWNEPRPESSTLDRETASKLSDNCAKSQLYRELASAAESGWDFSTRWMRNESDLASLATTSIIPVDLNAFILKMELDITSLAHTIGDTMTAERFREASQARKKAINSILWNPEMGQWLDYWLTDFNASKEVYTWSTSSQNRKLFASNFVPLWIELFNSDVKVVDEVVQSLQKSGLIYPAGIATSLTNSGQQWQVVLTLTSNLIYYNFKGCDRAWNWTKICHIMDFPNGWAPLQHMIVEGLVRSGSKRARSIAEDIAVKWIRTNYVAYKETGAMHEKYDVEKCGDFGGGGEYVPQTGFGWSNGVVLAFLEEFGWPSDVKIECP</sequence>
<evidence type="ECO:0000256" key="1">
    <source>
        <dbReference type="ARBA" id="ARBA00005615"/>
    </source>
</evidence>
<evidence type="ECO:0000313" key="4">
    <source>
        <dbReference type="EMBL" id="KAG8374559.1"/>
    </source>
</evidence>
<comment type="caution">
    <text evidence="4">The sequence shown here is derived from an EMBL/GenBank/DDBJ whole genome shotgun (WGS) entry which is preliminary data.</text>
</comment>
<name>A0AAV6WWU0_9LAMI</name>
<keyword evidence="2" id="KW-0326">Glycosidase</keyword>
<proteinExistence type="inferred from homology"/>
<feature type="chain" id="PRO_5043832135" description="Trehalase" evidence="3">
    <location>
        <begin position="23"/>
        <end position="625"/>
    </location>
</feature>
<dbReference type="AlphaFoldDB" id="A0AAV6WWU0"/>
<dbReference type="InterPro" id="IPR001661">
    <property type="entry name" value="Glyco_hydro_37"/>
</dbReference>
<evidence type="ECO:0000313" key="5">
    <source>
        <dbReference type="Proteomes" id="UP000826271"/>
    </source>
</evidence>
<dbReference type="EMBL" id="WHWC01000010">
    <property type="protein sequence ID" value="KAG8374559.1"/>
    <property type="molecule type" value="Genomic_DNA"/>
</dbReference>
<keyword evidence="2" id="KW-0378">Hydrolase</keyword>
<dbReference type="EC" id="3.2.1.28" evidence="2"/>
<organism evidence="4 5">
    <name type="scientific">Buddleja alternifolia</name>
    <dbReference type="NCBI Taxonomy" id="168488"/>
    <lineage>
        <taxon>Eukaryota</taxon>
        <taxon>Viridiplantae</taxon>
        <taxon>Streptophyta</taxon>
        <taxon>Embryophyta</taxon>
        <taxon>Tracheophyta</taxon>
        <taxon>Spermatophyta</taxon>
        <taxon>Magnoliopsida</taxon>
        <taxon>eudicotyledons</taxon>
        <taxon>Gunneridae</taxon>
        <taxon>Pentapetalae</taxon>
        <taxon>asterids</taxon>
        <taxon>lamiids</taxon>
        <taxon>Lamiales</taxon>
        <taxon>Scrophulariaceae</taxon>
        <taxon>Buddlejeae</taxon>
        <taxon>Buddleja</taxon>
    </lineage>
</organism>
<dbReference type="InterPro" id="IPR012341">
    <property type="entry name" value="6hp_glycosidase-like_sf"/>
</dbReference>
<comment type="similarity">
    <text evidence="1 2">Belongs to the glycosyl hydrolase 37 family.</text>
</comment>
<evidence type="ECO:0000256" key="2">
    <source>
        <dbReference type="RuleBase" id="RU361180"/>
    </source>
</evidence>
<keyword evidence="3" id="KW-0732">Signal</keyword>
<dbReference type="InterPro" id="IPR008928">
    <property type="entry name" value="6-hairpin_glycosidase_sf"/>
</dbReference>
<accession>A0AAV6WWU0</accession>